<comment type="caution">
    <text evidence="2">The sequence shown here is derived from an EMBL/GenBank/DDBJ whole genome shotgun (WGS) entry which is preliminary data.</text>
</comment>
<name>A0ABV9PU69_9ACTN</name>
<dbReference type="RefSeq" id="WP_380059711.1">
    <property type="nucleotide sequence ID" value="NZ_BAABCD010000020.1"/>
</dbReference>
<dbReference type="Proteomes" id="UP001595836">
    <property type="component" value="Unassembled WGS sequence"/>
</dbReference>
<gene>
    <name evidence="2" type="ORF">ACFO7U_16910</name>
</gene>
<reference evidence="3" key="1">
    <citation type="journal article" date="2019" name="Int. J. Syst. Evol. Microbiol.">
        <title>The Global Catalogue of Microorganisms (GCM) 10K type strain sequencing project: providing services to taxonomists for standard genome sequencing and annotation.</title>
        <authorList>
            <consortium name="The Broad Institute Genomics Platform"/>
            <consortium name="The Broad Institute Genome Sequencing Center for Infectious Disease"/>
            <person name="Wu L."/>
            <person name="Ma J."/>
        </authorList>
    </citation>
    <scope>NUCLEOTIDE SEQUENCE [LARGE SCALE GENOMIC DNA]</scope>
    <source>
        <strain evidence="3">JCM 11882</strain>
    </source>
</reference>
<evidence type="ECO:0000313" key="3">
    <source>
        <dbReference type="Proteomes" id="UP001595836"/>
    </source>
</evidence>
<protein>
    <submittedName>
        <fullName evidence="2">Nuclear transport factor 2 family protein</fullName>
    </submittedName>
</protein>
<sequence length="169" mass="18876">MNGPAGVGEAGAGEGSALSAADLEAIRAVFARRLYVMDTKQWDGYGPCHTEDVVSESWAAGGGEAQVQGRQALTEKIRDTLDGASPVTSVHHGHTPLIEYSGHHPETGEPTATGIWAMEDRLWWQIDGRERWLHGWGHYHERYRRVDGQWLISYRRLERIRVDTGWSQA</sequence>
<feature type="domain" description="SnoaL-like" evidence="1">
    <location>
        <begin position="20"/>
        <end position="156"/>
    </location>
</feature>
<keyword evidence="3" id="KW-1185">Reference proteome</keyword>
<organism evidence="2 3">
    <name type="scientific">Dietzia aurantiaca</name>
    <dbReference type="NCBI Taxonomy" id="983873"/>
    <lineage>
        <taxon>Bacteria</taxon>
        <taxon>Bacillati</taxon>
        <taxon>Actinomycetota</taxon>
        <taxon>Actinomycetes</taxon>
        <taxon>Mycobacteriales</taxon>
        <taxon>Dietziaceae</taxon>
        <taxon>Dietzia</taxon>
    </lineage>
</organism>
<accession>A0ABV9PU69</accession>
<proteinExistence type="predicted"/>
<evidence type="ECO:0000313" key="2">
    <source>
        <dbReference type="EMBL" id="MFC4756451.1"/>
    </source>
</evidence>
<dbReference type="InterPro" id="IPR037401">
    <property type="entry name" value="SnoaL-like"/>
</dbReference>
<dbReference type="InterPro" id="IPR032710">
    <property type="entry name" value="NTF2-like_dom_sf"/>
</dbReference>
<evidence type="ECO:0000259" key="1">
    <source>
        <dbReference type="Pfam" id="PF13577"/>
    </source>
</evidence>
<dbReference type="SUPFAM" id="SSF54427">
    <property type="entry name" value="NTF2-like"/>
    <property type="match status" value="1"/>
</dbReference>
<dbReference type="EMBL" id="JBHSHP010000060">
    <property type="protein sequence ID" value="MFC4756451.1"/>
    <property type="molecule type" value="Genomic_DNA"/>
</dbReference>
<dbReference type="Pfam" id="PF13577">
    <property type="entry name" value="SnoaL_4"/>
    <property type="match status" value="1"/>
</dbReference>
<dbReference type="Gene3D" id="3.10.450.50">
    <property type="match status" value="1"/>
</dbReference>